<accession>A0A2C6B3M4</accession>
<reference evidence="1 2" key="1">
    <citation type="submission" date="2017-06" db="EMBL/GenBank/DDBJ databases">
        <title>Draft genome sequence of Fusobacterium nucleatum subsp. polymorphum KCOM 1248 (=ChDC F113).</title>
        <authorList>
            <person name="Kook J.-K."/>
            <person name="Park S.-N."/>
            <person name="Lim Y.K."/>
            <person name="Roh H."/>
        </authorList>
    </citation>
    <scope>NUCLEOTIDE SEQUENCE [LARGE SCALE GENOMIC DNA]</scope>
    <source>
        <strain evidence="2">KCOM 1248 (ChDC F113)</strain>
    </source>
</reference>
<evidence type="ECO:0000313" key="2">
    <source>
        <dbReference type="Proteomes" id="UP000223525"/>
    </source>
</evidence>
<gene>
    <name evidence="1" type="ORF">CA836_05280</name>
</gene>
<protein>
    <recommendedName>
        <fullName evidence="3">DUF1877 domain-containing protein</fullName>
    </recommendedName>
</protein>
<organism evidence="1 2">
    <name type="scientific">Fusobacterium nucleatum subsp. polymorphum</name>
    <name type="common">Fusobacterium polymorphum</name>
    <dbReference type="NCBI Taxonomy" id="76857"/>
    <lineage>
        <taxon>Bacteria</taxon>
        <taxon>Fusobacteriati</taxon>
        <taxon>Fusobacteriota</taxon>
        <taxon>Fusobacteriia</taxon>
        <taxon>Fusobacteriales</taxon>
        <taxon>Fusobacteriaceae</taxon>
        <taxon>Fusobacterium</taxon>
    </lineage>
</organism>
<dbReference type="SUPFAM" id="SSF111069">
    <property type="entry name" value="Hypothetical protein yfbM"/>
    <property type="match status" value="1"/>
</dbReference>
<dbReference type="InterPro" id="IPR035944">
    <property type="entry name" value="YfbM-like_sf"/>
</dbReference>
<dbReference type="Gene3D" id="3.40.1760.10">
    <property type="entry name" value="YfbM-like super family"/>
    <property type="match status" value="1"/>
</dbReference>
<name>A0A2C6B3M4_FUSNP</name>
<proteinExistence type="predicted"/>
<sequence length="167" mass="19696">MGMCAMYQEVKQEDFKKLLESNDFFETIEDLEEKDGTELCDIDKMWDALHFLLNGLSAIYNATENNLLSEFIIGSESFNDEAEEFARYIPTKKVIEISKKLNEINFQDYLKDFDMTNFAENGIYPDIWDYAEEREEIMEELSEHFENLKNFYNKVAENKNIVVVTIC</sequence>
<dbReference type="EMBL" id="NIRK01000001">
    <property type="protein sequence ID" value="PHH99156.1"/>
    <property type="molecule type" value="Genomic_DNA"/>
</dbReference>
<comment type="caution">
    <text evidence="1">The sequence shown here is derived from an EMBL/GenBank/DDBJ whole genome shotgun (WGS) entry which is preliminary data.</text>
</comment>
<evidence type="ECO:0008006" key="3">
    <source>
        <dbReference type="Google" id="ProtNLM"/>
    </source>
</evidence>
<dbReference type="AlphaFoldDB" id="A0A2C6B3M4"/>
<dbReference type="InterPro" id="IPR015068">
    <property type="entry name" value="DUF1877"/>
</dbReference>
<dbReference type="RefSeq" id="WP_099002695.1">
    <property type="nucleotide sequence ID" value="NZ_CP077158.1"/>
</dbReference>
<dbReference type="Pfam" id="PF08974">
    <property type="entry name" value="DUF1877"/>
    <property type="match status" value="1"/>
</dbReference>
<evidence type="ECO:0000313" key="1">
    <source>
        <dbReference type="EMBL" id="PHH99156.1"/>
    </source>
</evidence>
<dbReference type="Proteomes" id="UP000223525">
    <property type="component" value="Unassembled WGS sequence"/>
</dbReference>